<reference evidence="2" key="1">
    <citation type="journal article" date="2020" name="Nature">
        <title>Giant virus diversity and host interactions through global metagenomics.</title>
        <authorList>
            <person name="Schulz F."/>
            <person name="Roux S."/>
            <person name="Paez-Espino D."/>
            <person name="Jungbluth S."/>
            <person name="Walsh D.A."/>
            <person name="Denef V.J."/>
            <person name="McMahon K.D."/>
            <person name="Konstantinidis K.T."/>
            <person name="Eloe-Fadrosh E.A."/>
            <person name="Kyrpides N.C."/>
            <person name="Woyke T."/>
        </authorList>
    </citation>
    <scope>NUCLEOTIDE SEQUENCE</scope>
    <source>
        <strain evidence="2">GVMAG-S-1014582-52</strain>
    </source>
</reference>
<name>A0A6C0LTL6_9ZZZZ</name>
<feature type="transmembrane region" description="Helical" evidence="1">
    <location>
        <begin position="78"/>
        <end position="96"/>
    </location>
</feature>
<keyword evidence="1" id="KW-0812">Transmembrane</keyword>
<keyword evidence="1" id="KW-1133">Transmembrane helix</keyword>
<evidence type="ECO:0000313" key="2">
    <source>
        <dbReference type="EMBL" id="QHU33101.1"/>
    </source>
</evidence>
<sequence>MNKMMIKLVKMNLIIYLIRIVSLCGGIVSLYDFLNLEMSNTQSLFLISSKYYVCACLYACTILEYVNKRNSFLSMTHQFHVFLTNIKLSYFLYPIISIYDFPFSNHRLTLIIFIHYIFNNVDILIFRKRPTTNRLIYLLCLISLLCYLNQNADVFTVMLLWMLCITEFMQKIIGFFINSYHSGNFIYGFVRSLFCWFIILHCYQINRLTSFPFMISLIILIEGIRRINKL</sequence>
<feature type="transmembrane region" description="Helical" evidence="1">
    <location>
        <begin position="209"/>
        <end position="227"/>
    </location>
</feature>
<feature type="transmembrane region" description="Helical" evidence="1">
    <location>
        <begin position="108"/>
        <end position="126"/>
    </location>
</feature>
<feature type="transmembrane region" description="Helical" evidence="1">
    <location>
        <begin position="12"/>
        <end position="31"/>
    </location>
</feature>
<proteinExistence type="predicted"/>
<feature type="transmembrane region" description="Helical" evidence="1">
    <location>
        <begin position="135"/>
        <end position="152"/>
    </location>
</feature>
<accession>A0A6C0LTL6</accession>
<feature type="transmembrane region" description="Helical" evidence="1">
    <location>
        <begin position="43"/>
        <end position="66"/>
    </location>
</feature>
<evidence type="ECO:0000256" key="1">
    <source>
        <dbReference type="SAM" id="Phobius"/>
    </source>
</evidence>
<dbReference type="AlphaFoldDB" id="A0A6C0LTL6"/>
<keyword evidence="1" id="KW-0472">Membrane</keyword>
<protein>
    <submittedName>
        <fullName evidence="2">Uncharacterized protein</fullName>
    </submittedName>
</protein>
<dbReference type="EMBL" id="MN740556">
    <property type="protein sequence ID" value="QHU33101.1"/>
    <property type="molecule type" value="Genomic_DNA"/>
</dbReference>
<organism evidence="2">
    <name type="scientific">viral metagenome</name>
    <dbReference type="NCBI Taxonomy" id="1070528"/>
    <lineage>
        <taxon>unclassified sequences</taxon>
        <taxon>metagenomes</taxon>
        <taxon>organismal metagenomes</taxon>
    </lineage>
</organism>